<keyword evidence="2" id="KW-0696">RNA-directed RNA polymerase</keyword>
<dbReference type="Gene3D" id="1.10.10.60">
    <property type="entry name" value="Homeodomain-like"/>
    <property type="match status" value="1"/>
</dbReference>
<keyword evidence="2" id="KW-0548">Nucleotidyltransferase</keyword>
<feature type="region of interest" description="Disordered" evidence="1">
    <location>
        <begin position="1"/>
        <end position="27"/>
    </location>
</feature>
<proteinExistence type="predicted"/>
<dbReference type="EMBL" id="BK016123">
    <property type="protein sequence ID" value="DAF96902.1"/>
    <property type="molecule type" value="Genomic_DNA"/>
</dbReference>
<evidence type="ECO:0000313" key="2">
    <source>
        <dbReference type="EMBL" id="DAF96902.1"/>
    </source>
</evidence>
<protein>
    <submittedName>
        <fullName evidence="2">RNA-dependent RNA polymerase</fullName>
    </submittedName>
</protein>
<reference evidence="2" key="1">
    <citation type="journal article" date="2021" name="Proc. Natl. Acad. Sci. U.S.A.">
        <title>A Catalog of Tens of Thousands of Viruses from Human Metagenomes Reveals Hidden Associations with Chronic Diseases.</title>
        <authorList>
            <person name="Tisza M.J."/>
            <person name="Buck C.B."/>
        </authorList>
    </citation>
    <scope>NUCLEOTIDE SEQUENCE</scope>
    <source>
        <strain evidence="2">Ct89S11</strain>
    </source>
</reference>
<keyword evidence="2" id="KW-0808">Transferase</keyword>
<accession>A0A8S5URA4</accession>
<organism evidence="2">
    <name type="scientific">Siphoviridae sp. ct89S11</name>
    <dbReference type="NCBI Taxonomy" id="2825357"/>
    <lineage>
        <taxon>Viruses</taxon>
        <taxon>Duplodnaviria</taxon>
        <taxon>Heunggongvirae</taxon>
        <taxon>Uroviricota</taxon>
        <taxon>Caudoviricetes</taxon>
    </lineage>
</organism>
<dbReference type="GO" id="GO:0003968">
    <property type="term" value="F:RNA-directed RNA polymerase activity"/>
    <property type="evidence" value="ECO:0007669"/>
    <property type="project" value="UniProtKB-KW"/>
</dbReference>
<name>A0A8S5URA4_9CAUD</name>
<sequence length="893" mass="97243">MDLAHYGVKRKSGRYPWGSGKDPHQHSGDFLSTVKELKAKGLSETEIAKGFGMTTTQLRAQKSIAKNEKRKADAAMVSRLKEKGMSNTAIGRRMGINESSVRALLDPTLKERAGSTEALAKVLKKEVGKDGLVDVGLGVETNLGVTGTKLKTATAMLESEGYHVHKVKVTQATTGKQTEMKVLVPPGVDYKTVLARRGEIKAPGVNVEDRGRTVYGIEKPTAISSKRLKVRYGNEGGTDMDGVIELRRNVKDLSLGGSNYAQVRISIDGTHFLKGMAMYSDDLPKGYDIRFNTNKNPTGNKLDALKPMKNDPANPFGAVIRKQMHYEEGGKKKLSGINIVNDEGTWGDWSKTLSSQFLSKQPVSLAKQQLQKVRDKRQAELDEIMSLTNPAVKKKLLQSFADSCDSDAVDLKAASLPRQASQVILPVPKMKPTEVYAPNFKHGEKVVLVRHPHGGRFEIPELTVNNKDPHAKRSIGSKVRDAIGIHPKVAERLSGADFDGDSVLVIPNNSGKVKTSPALKGLKDFDPKRMYPKYKGMTPMSKERTQLEMGKISNLITDMTIAGANQSEIARAVRHSMVVIDAHKHELNYKQSEVDNGIAALKKKYQGGATGGAASLISRAGSTAYLPERKARSASKGGPIDKKTGRKVWEETGRTYKKPIFDKEDPTKVVGWKEERSITKSSKLAEAHDAYSLVSKNGSAIETVYANHSNALKAMANNARKATLTIPSVKKNPQAAKTYAPEVSSLKAKINEALRNKPRERQAQVLADAVVRAKKQADPSLAKDKERMSKVKRQALAEARARTGAGKKPFEVTPKEWRAIQEGAISQASLNKVLELADEGNIKELATPRSQPKVSASAASRAKSMFSSGKTASEIAEALGVSTSTVHRIIEEG</sequence>
<evidence type="ECO:0000256" key="1">
    <source>
        <dbReference type="SAM" id="MobiDB-lite"/>
    </source>
</evidence>